<dbReference type="PANTHER" id="PTHR12792">
    <property type="entry name" value="EXTRA SPINDLE POLES 1-RELATED"/>
    <property type="match status" value="1"/>
</dbReference>
<dbReference type="InterPro" id="IPR005314">
    <property type="entry name" value="Peptidase_C50"/>
</dbReference>
<evidence type="ECO:0000256" key="3">
    <source>
        <dbReference type="ARBA" id="ARBA00022801"/>
    </source>
</evidence>
<protein>
    <recommendedName>
        <fullName evidence="2">separase</fullName>
        <ecNumber evidence="2">3.4.22.49</ecNumber>
    </recommendedName>
</protein>
<evidence type="ECO:0000256" key="2">
    <source>
        <dbReference type="ARBA" id="ARBA00012489"/>
    </source>
</evidence>
<dbReference type="Pfam" id="PF03568">
    <property type="entry name" value="Separin_C"/>
    <property type="match status" value="1"/>
</dbReference>
<evidence type="ECO:0000256" key="1">
    <source>
        <dbReference type="ARBA" id="ARBA00000451"/>
    </source>
</evidence>
<sequence length="1014" mass="115134">MQIEEFESILQIIRSLSQGGRKYMEMCDKIRLASSPTNSFPGFLEKLKTPTLKATCQVLCNFTRVIYENKQKFSQQHFTRSIDSLNNAALGYSILLNRTHEYNYFCQCRDCIKQSINLCNELSPSDTQNCASFIFNIGCYIFADKQYIESYKLFRIIIAISSKIKNKNFQRLQAKTYHRIAMCLIAFDKQDTDEFDEAICNCDNIETVIHNLIVLHPPTNPEKIVSYIQNNSKISINANLECNQPPYEPDSENTKIMRQYELSAFFTLHGYFKCIPKQSEFFSIFPNMIAPTQIPFPNPKIKQKYILCNTYFTASRFLECNKEAISLLKSYPTKRLTPSLYIGLFFIYYWISESYIALDKNIEAHWYSKEMRKLFKNYPFSVGFASFLELKSRIHISKLKQMKPFPPLQFKSSFNWSSVLSLENAVLYMCEGSEECFLHFQKVIESGNPLVKSESFHYYVTACRLFNVYPTISDFKSVCRLTRPTSALYIYHNIVQILKNESIDDFWDPLNYVNGKKCNESIQKLQKSLSDDLKKAEKLASGYPVIMRKILQLEALIVGTSDSVTSAFLLTSSLSQSLDRFIPSAKQKRFLIPFPILSVAYFDIIGLDQCLLFALYHPSSKPIVVRIPCGESFQQCLEMLDAIEEESTNVSSSLPPSEWWARKKSLDDRLGSVIGRIESILGPWSGLLSPLVYKPHHSLAVNTIITSLISNPSLNDSAIAIMERMGLFISSGSTMNLSSAGMRESAAFSASPSSRKIDTSIYACVERRPLALILGKTVHKVPWESLPVVLKNEIPITRVPSLRLVALHCSEAQIPVNVDTNNAFFVLNPQGDLTTTQMTFNDVFVKEYEWEGLSGVPPEKNDVLNAIERYDLFVYCGHGSGREYFNYSDIIEMGVKCRSSMLLMGCRSAELCDEGDSDPRGVPMSLVIAGAGSVVGNLWNVTDRDIDRFLLDLLERTVEKGQNELEVAVLHARSACKLKYLTGAAPIIYGFPTYFSNNDAKNRHSFGLTSIMNS</sequence>
<comment type="catalytic activity">
    <reaction evidence="1">
        <text>All bonds known to be hydrolyzed by this endopeptidase have arginine in P1 and an acidic residue in P4. P6 is often occupied by an acidic residue or by a hydroxy-amino-acid residue, the phosphorylation of which enhances cleavage.</text>
        <dbReference type="EC" id="3.4.22.49"/>
    </reaction>
</comment>
<dbReference type="EC" id="3.4.22.49" evidence="2"/>
<dbReference type="InterPro" id="IPR030397">
    <property type="entry name" value="SEPARIN_core_dom"/>
</dbReference>
<keyword evidence="3" id="KW-0378">Hydrolase</keyword>
<feature type="domain" description="Peptidase C50" evidence="5">
    <location>
        <begin position="820"/>
        <end position="917"/>
    </location>
</feature>
<dbReference type="PANTHER" id="PTHR12792:SF0">
    <property type="entry name" value="SEPARIN"/>
    <property type="match status" value="1"/>
</dbReference>
<accession>A0ABR2IZM9</accession>
<reference evidence="6 7" key="1">
    <citation type="submission" date="2024-04" db="EMBL/GenBank/DDBJ databases">
        <title>Tritrichomonas musculus Genome.</title>
        <authorList>
            <person name="Alves-Ferreira E."/>
            <person name="Grigg M."/>
            <person name="Lorenzi H."/>
            <person name="Galac M."/>
        </authorList>
    </citation>
    <scope>NUCLEOTIDE SEQUENCE [LARGE SCALE GENOMIC DNA]</scope>
    <source>
        <strain evidence="6 7">EAF2021</strain>
    </source>
</reference>
<evidence type="ECO:0000256" key="4">
    <source>
        <dbReference type="ARBA" id="ARBA00022829"/>
    </source>
</evidence>
<dbReference type="EMBL" id="JAPFFF010000014">
    <property type="protein sequence ID" value="KAK8870735.1"/>
    <property type="molecule type" value="Genomic_DNA"/>
</dbReference>
<organism evidence="6 7">
    <name type="scientific">Tritrichomonas musculus</name>
    <dbReference type="NCBI Taxonomy" id="1915356"/>
    <lineage>
        <taxon>Eukaryota</taxon>
        <taxon>Metamonada</taxon>
        <taxon>Parabasalia</taxon>
        <taxon>Tritrichomonadida</taxon>
        <taxon>Tritrichomonadidae</taxon>
        <taxon>Tritrichomonas</taxon>
    </lineage>
</organism>
<dbReference type="Proteomes" id="UP001470230">
    <property type="component" value="Unassembled WGS sequence"/>
</dbReference>
<evidence type="ECO:0000313" key="7">
    <source>
        <dbReference type="Proteomes" id="UP001470230"/>
    </source>
</evidence>
<evidence type="ECO:0000313" key="6">
    <source>
        <dbReference type="EMBL" id="KAK8870735.1"/>
    </source>
</evidence>
<keyword evidence="7" id="KW-1185">Reference proteome</keyword>
<evidence type="ECO:0000259" key="5">
    <source>
        <dbReference type="PROSITE" id="PS51700"/>
    </source>
</evidence>
<dbReference type="PROSITE" id="PS51700">
    <property type="entry name" value="SEPARIN"/>
    <property type="match status" value="1"/>
</dbReference>
<keyword evidence="4" id="KW-0159">Chromosome partition</keyword>
<proteinExistence type="predicted"/>
<comment type="caution">
    <text evidence="6">The sequence shown here is derived from an EMBL/GenBank/DDBJ whole genome shotgun (WGS) entry which is preliminary data.</text>
</comment>
<gene>
    <name evidence="6" type="ORF">M9Y10_008622</name>
</gene>
<name>A0ABR2IZM9_9EUKA</name>